<sequence length="271" mass="31362">MTDCLQSREGEAAYLDKELTEEINSNVSSICSDKSLQLEEDKRRIKSVLILKTIFLDGEELHERYISKDTLSPLERKRMTIDLSGIVNLIAEDREEQSNLFTEEEWDKIKAKYAKYKLKISTISSNLKEKWSYIAANYLNDGRLRGARKYLDRLCAMKEVNDVDYNTYKLLETISDTQQNQQHILNPKYPEKLVKGYFTYLICLPLFQKLSSVNGNVIQLKPADSISDNSTKKRNAFTEVIIRILKALKWIFVLSTPSMIKSLIFVILNVV</sequence>
<evidence type="ECO:0000313" key="1">
    <source>
        <dbReference type="EMBL" id="ORE18821.1"/>
    </source>
</evidence>
<dbReference type="AlphaFoldDB" id="A0A1X0S3S4"/>
<accession>A0A1X0S3S4</accession>
<proteinExistence type="predicted"/>
<dbReference type="EMBL" id="KV921322">
    <property type="protein sequence ID" value="ORE18821.1"/>
    <property type="molecule type" value="Genomic_DNA"/>
</dbReference>
<evidence type="ECO:0000313" key="2">
    <source>
        <dbReference type="Proteomes" id="UP000242381"/>
    </source>
</evidence>
<dbReference type="Proteomes" id="UP000242381">
    <property type="component" value="Unassembled WGS sequence"/>
</dbReference>
<organism evidence="1 2">
    <name type="scientific">Rhizopus microsporus</name>
    <dbReference type="NCBI Taxonomy" id="58291"/>
    <lineage>
        <taxon>Eukaryota</taxon>
        <taxon>Fungi</taxon>
        <taxon>Fungi incertae sedis</taxon>
        <taxon>Mucoromycota</taxon>
        <taxon>Mucoromycotina</taxon>
        <taxon>Mucoromycetes</taxon>
        <taxon>Mucorales</taxon>
        <taxon>Mucorineae</taxon>
        <taxon>Rhizopodaceae</taxon>
        <taxon>Rhizopus</taxon>
    </lineage>
</organism>
<protein>
    <submittedName>
        <fullName evidence="1">Uncharacterized protein</fullName>
    </submittedName>
</protein>
<name>A0A1X0S3S4_RHIZD</name>
<gene>
    <name evidence="1" type="ORF">BCV71DRAFT_234615</name>
</gene>
<reference evidence="1 2" key="1">
    <citation type="journal article" date="2016" name="Proc. Natl. Acad. Sci. U.S.A.">
        <title>Lipid metabolic changes in an early divergent fungus govern the establishment of a mutualistic symbiosis with endobacteria.</title>
        <authorList>
            <person name="Lastovetsky O.A."/>
            <person name="Gaspar M.L."/>
            <person name="Mondo S.J."/>
            <person name="LaButti K.M."/>
            <person name="Sandor L."/>
            <person name="Grigoriev I.V."/>
            <person name="Henry S.A."/>
            <person name="Pawlowska T.E."/>
        </authorList>
    </citation>
    <scope>NUCLEOTIDE SEQUENCE [LARGE SCALE GENOMIC DNA]</scope>
    <source>
        <strain evidence="1 2">ATCC 11559</strain>
    </source>
</reference>